<dbReference type="PROSITE" id="PS51318">
    <property type="entry name" value="TAT"/>
    <property type="match status" value="1"/>
</dbReference>
<dbReference type="InterPro" id="IPR027056">
    <property type="entry name" value="Gluconate_2DH_su3"/>
</dbReference>
<protein>
    <submittedName>
        <fullName evidence="2">Uncharacterized protein</fullName>
    </submittedName>
</protein>
<dbReference type="PATRIC" id="fig|1317118.6.peg.3432"/>
<gene>
    <name evidence="2" type="ORF">ATO8_16670</name>
</gene>
<dbReference type="STRING" id="1379903.ATO8_16670"/>
<comment type="caution">
    <text evidence="2">The sequence shown here is derived from an EMBL/GenBank/DDBJ whole genome shotgun (WGS) entry which is preliminary data.</text>
</comment>
<dbReference type="AlphaFoldDB" id="W4HFM9"/>
<evidence type="ECO:0000256" key="1">
    <source>
        <dbReference type="SAM" id="SignalP"/>
    </source>
</evidence>
<evidence type="ECO:0000313" key="2">
    <source>
        <dbReference type="EMBL" id="ETW11567.1"/>
    </source>
</evidence>
<sequence>MHFSQRAYLGHMSRRAFLSGASALAFAAPLAAREYRGGIPWEPNAAVPPEPFDPSARFLTADERSFVTAAVDRLIPADDWGSASELGVVDFIDGQLAGAYGRGDIYYMEGPFEDGLPTQGYQAQAPALLYRQAIADIRQGLADADQPDFIELSPEDQDTLLMALSEGESDLEHTDGKTFFDTLWQNTLEGYFGDPVHGGNRDMEAWRMIGFPGARYDYRPWIDHGGKPLDFEPVSVGGRLVQ</sequence>
<proteinExistence type="predicted"/>
<dbReference type="InterPro" id="IPR006311">
    <property type="entry name" value="TAT_signal"/>
</dbReference>
<dbReference type="EMBL" id="AQQW01000011">
    <property type="protein sequence ID" value="ETW11567.1"/>
    <property type="molecule type" value="Genomic_DNA"/>
</dbReference>
<name>W4HFM9_9RHOB</name>
<dbReference type="eggNOG" id="ENOG502Z7SX">
    <property type="taxonomic scope" value="Bacteria"/>
</dbReference>
<keyword evidence="1" id="KW-0732">Signal</keyword>
<organism evidence="2 3">
    <name type="scientific">Roseivivax marinus</name>
    <dbReference type="NCBI Taxonomy" id="1379903"/>
    <lineage>
        <taxon>Bacteria</taxon>
        <taxon>Pseudomonadati</taxon>
        <taxon>Pseudomonadota</taxon>
        <taxon>Alphaproteobacteria</taxon>
        <taxon>Rhodobacterales</taxon>
        <taxon>Roseobacteraceae</taxon>
        <taxon>Roseivivax</taxon>
    </lineage>
</organism>
<feature type="chain" id="PRO_5004841826" evidence="1">
    <location>
        <begin position="28"/>
        <end position="242"/>
    </location>
</feature>
<feature type="signal peptide" evidence="1">
    <location>
        <begin position="1"/>
        <end position="27"/>
    </location>
</feature>
<keyword evidence="3" id="KW-1185">Reference proteome</keyword>
<evidence type="ECO:0000313" key="3">
    <source>
        <dbReference type="Proteomes" id="UP000019063"/>
    </source>
</evidence>
<reference evidence="2 3" key="1">
    <citation type="journal article" date="2014" name="Antonie Van Leeuwenhoek">
        <title>Roseivivax atlanticus sp. nov., isolated from surface seawater of the Atlantic Ocean.</title>
        <authorList>
            <person name="Li G."/>
            <person name="Lai Q."/>
            <person name="Liu X."/>
            <person name="Sun F."/>
            <person name="Shao Z."/>
        </authorList>
    </citation>
    <scope>NUCLEOTIDE SEQUENCE [LARGE SCALE GENOMIC DNA]</scope>
    <source>
        <strain evidence="2 3">22II-s10s</strain>
    </source>
</reference>
<dbReference type="Pfam" id="PF13618">
    <property type="entry name" value="Gluconate_2-dh3"/>
    <property type="match status" value="1"/>
</dbReference>
<accession>W4HFM9</accession>
<dbReference type="Proteomes" id="UP000019063">
    <property type="component" value="Unassembled WGS sequence"/>
</dbReference>